<dbReference type="KEGG" id="fpr:FP2_18930"/>
<dbReference type="RefSeq" id="WP_015564959.1">
    <property type="nucleotide sequence ID" value="NC_021042.1"/>
</dbReference>
<dbReference type="HOGENOM" id="CLU_3200074_0_0_9"/>
<dbReference type="PATRIC" id="fig|718252.3.peg.67"/>
<reference evidence="1 2" key="2">
    <citation type="submission" date="2010-03" db="EMBL/GenBank/DDBJ databases">
        <authorList>
            <person name="Pajon A."/>
        </authorList>
    </citation>
    <scope>NUCLEOTIDE SEQUENCE [LARGE SCALE GENOMIC DNA]</scope>
    <source>
        <strain evidence="2">L2-6</strain>
    </source>
</reference>
<dbReference type="Proteomes" id="UP000008804">
    <property type="component" value="Chromosome"/>
</dbReference>
<organism evidence="1 2">
    <name type="scientific">Faecalibacterium prausnitzii L2-6</name>
    <dbReference type="NCBI Taxonomy" id="718252"/>
    <lineage>
        <taxon>Bacteria</taxon>
        <taxon>Bacillati</taxon>
        <taxon>Bacillota</taxon>
        <taxon>Clostridia</taxon>
        <taxon>Eubacteriales</taxon>
        <taxon>Oscillospiraceae</taxon>
        <taxon>Faecalibacterium</taxon>
    </lineage>
</organism>
<proteinExistence type="predicted"/>
<dbReference type="BioCyc" id="FPRA718252:G1375-1608-MONOMER"/>
<keyword evidence="2" id="KW-1185">Reference proteome</keyword>
<dbReference type="EMBL" id="FP929045">
    <property type="protein sequence ID" value="CBK99316.1"/>
    <property type="molecule type" value="Genomic_DNA"/>
</dbReference>
<gene>
    <name evidence="1" type="ORF">FP2_18930</name>
</gene>
<evidence type="ECO:0000313" key="1">
    <source>
        <dbReference type="EMBL" id="CBK99316.1"/>
    </source>
</evidence>
<sequence>MKTKFGIVGCGFPGNIVADTWEKGLLEDYEPVAVWVRKGASGRMR</sequence>
<evidence type="ECO:0000313" key="2">
    <source>
        <dbReference type="Proteomes" id="UP000008804"/>
    </source>
</evidence>
<name>D4JZ67_9FIRM</name>
<reference evidence="1 2" key="1">
    <citation type="submission" date="2010-03" db="EMBL/GenBank/DDBJ databases">
        <title>The genome sequence of Faecalibacterium prausnitzii L2/6.</title>
        <authorList>
            <consortium name="metaHIT consortium -- http://www.metahit.eu/"/>
            <person name="Pajon A."/>
            <person name="Turner K."/>
            <person name="Parkhill J."/>
            <person name="Duncan S."/>
            <person name="Flint H."/>
        </authorList>
    </citation>
    <scope>NUCLEOTIDE SEQUENCE [LARGE SCALE GENOMIC DNA]</scope>
    <source>
        <strain evidence="2">L2-6</strain>
    </source>
</reference>
<protein>
    <submittedName>
        <fullName evidence="1">Uncharacterized protein</fullName>
    </submittedName>
</protein>
<accession>D4JZ67</accession>
<dbReference type="AlphaFoldDB" id="D4JZ67"/>